<dbReference type="Proteomes" id="UP001153620">
    <property type="component" value="Chromosome 1"/>
</dbReference>
<reference evidence="1" key="1">
    <citation type="submission" date="2022-01" db="EMBL/GenBank/DDBJ databases">
        <authorList>
            <person name="King R."/>
        </authorList>
    </citation>
    <scope>NUCLEOTIDE SEQUENCE</scope>
</reference>
<evidence type="ECO:0000313" key="2">
    <source>
        <dbReference type="Proteomes" id="UP001153620"/>
    </source>
</evidence>
<accession>A0A9N9WP38</accession>
<reference evidence="1" key="2">
    <citation type="submission" date="2022-10" db="EMBL/GenBank/DDBJ databases">
        <authorList>
            <consortium name="ENA_rothamsted_submissions"/>
            <consortium name="culmorum"/>
            <person name="King R."/>
        </authorList>
    </citation>
    <scope>NUCLEOTIDE SEQUENCE</scope>
</reference>
<name>A0A9N9WP38_9DIPT</name>
<proteinExistence type="predicted"/>
<evidence type="ECO:0000313" key="1">
    <source>
        <dbReference type="EMBL" id="CAG9798684.1"/>
    </source>
</evidence>
<dbReference type="AlphaFoldDB" id="A0A9N9WP38"/>
<protein>
    <submittedName>
        <fullName evidence="1">Uncharacterized protein</fullName>
    </submittedName>
</protein>
<sequence length="95" mass="11155">MGYYYREPEILRQQTFPYSFNLNSNFTRQKTIFPYCHSTQKSSLHLQTCCIVVDVVDAGTKKFFICCNSHTPKKKSHIYLISVYLCTNTINDELE</sequence>
<keyword evidence="2" id="KW-1185">Reference proteome</keyword>
<gene>
    <name evidence="1" type="ORF">CHIRRI_LOCUS1666</name>
</gene>
<dbReference type="EMBL" id="OU895877">
    <property type="protein sequence ID" value="CAG9798684.1"/>
    <property type="molecule type" value="Genomic_DNA"/>
</dbReference>
<organism evidence="1 2">
    <name type="scientific">Chironomus riparius</name>
    <dbReference type="NCBI Taxonomy" id="315576"/>
    <lineage>
        <taxon>Eukaryota</taxon>
        <taxon>Metazoa</taxon>
        <taxon>Ecdysozoa</taxon>
        <taxon>Arthropoda</taxon>
        <taxon>Hexapoda</taxon>
        <taxon>Insecta</taxon>
        <taxon>Pterygota</taxon>
        <taxon>Neoptera</taxon>
        <taxon>Endopterygota</taxon>
        <taxon>Diptera</taxon>
        <taxon>Nematocera</taxon>
        <taxon>Chironomoidea</taxon>
        <taxon>Chironomidae</taxon>
        <taxon>Chironominae</taxon>
        <taxon>Chironomus</taxon>
    </lineage>
</organism>